<dbReference type="RefSeq" id="WP_344568833.1">
    <property type="nucleotide sequence ID" value="NZ_BAAARJ010000018.1"/>
</dbReference>
<accession>A0ABN3QLH1</accession>
<evidence type="ECO:0000313" key="2">
    <source>
        <dbReference type="Proteomes" id="UP001501447"/>
    </source>
</evidence>
<dbReference type="Proteomes" id="UP001501447">
    <property type="component" value="Unassembled WGS sequence"/>
</dbReference>
<comment type="caution">
    <text evidence="1">The sequence shown here is derived from an EMBL/GenBank/DDBJ whole genome shotgun (WGS) entry which is preliminary data.</text>
</comment>
<dbReference type="EMBL" id="BAAARJ010000018">
    <property type="protein sequence ID" value="GAA2629476.1"/>
    <property type="molecule type" value="Genomic_DNA"/>
</dbReference>
<name>A0ABN3QLH1_9ACTN</name>
<protein>
    <submittedName>
        <fullName evidence="1">Uncharacterized protein</fullName>
    </submittedName>
</protein>
<organism evidence="1 2">
    <name type="scientific">Streptomyces axinellae</name>
    <dbReference type="NCBI Taxonomy" id="552788"/>
    <lineage>
        <taxon>Bacteria</taxon>
        <taxon>Bacillati</taxon>
        <taxon>Actinomycetota</taxon>
        <taxon>Actinomycetes</taxon>
        <taxon>Kitasatosporales</taxon>
        <taxon>Streptomycetaceae</taxon>
        <taxon>Streptomyces</taxon>
    </lineage>
</organism>
<proteinExistence type="predicted"/>
<gene>
    <name evidence="1" type="ORF">GCM10009863_51010</name>
</gene>
<keyword evidence="2" id="KW-1185">Reference proteome</keyword>
<reference evidence="1 2" key="1">
    <citation type="journal article" date="2019" name="Int. J. Syst. Evol. Microbiol.">
        <title>The Global Catalogue of Microorganisms (GCM) 10K type strain sequencing project: providing services to taxonomists for standard genome sequencing and annotation.</title>
        <authorList>
            <consortium name="The Broad Institute Genomics Platform"/>
            <consortium name="The Broad Institute Genome Sequencing Center for Infectious Disease"/>
            <person name="Wu L."/>
            <person name="Ma J."/>
        </authorList>
    </citation>
    <scope>NUCLEOTIDE SEQUENCE [LARGE SCALE GENOMIC DNA]</scope>
    <source>
        <strain evidence="1 2">JCM 16373</strain>
    </source>
</reference>
<sequence length="122" mass="12831">MTEPASAALDLLKRAEALLSALHGSVARHDNLSANLGCAGCELRDQIQAALAAAPAGSEDTTTTRAATLLEAADELGRMDYDTDSNDYGYDTYRDAWNGGVMDGAELLRRLAAEAPDGQETT</sequence>
<evidence type="ECO:0000313" key="1">
    <source>
        <dbReference type="EMBL" id="GAA2629476.1"/>
    </source>
</evidence>